<reference evidence="1 2" key="1">
    <citation type="journal article" date="2018" name="Nat. Ecol. Evol.">
        <title>Genomic signatures of mitonuclear coevolution across populations of Tigriopus californicus.</title>
        <authorList>
            <person name="Barreto F.S."/>
            <person name="Watson E.T."/>
            <person name="Lima T.G."/>
            <person name="Willett C.S."/>
            <person name="Edmands S."/>
            <person name="Li W."/>
            <person name="Burton R.S."/>
        </authorList>
    </citation>
    <scope>NUCLEOTIDE SEQUENCE [LARGE SCALE GENOMIC DNA]</scope>
    <source>
        <strain evidence="1 2">San Diego</strain>
    </source>
</reference>
<evidence type="ECO:0000313" key="1">
    <source>
        <dbReference type="EMBL" id="TRY63350.1"/>
    </source>
</evidence>
<keyword evidence="2" id="KW-1185">Reference proteome</keyword>
<protein>
    <submittedName>
        <fullName evidence="1">Uncharacterized protein</fullName>
    </submittedName>
</protein>
<gene>
    <name evidence="1" type="ORF">TCAL_16629</name>
</gene>
<dbReference type="AlphaFoldDB" id="A0A553ND26"/>
<dbReference type="EMBL" id="VCGU01000458">
    <property type="protein sequence ID" value="TRY63350.1"/>
    <property type="molecule type" value="Genomic_DNA"/>
</dbReference>
<sequence length="90" mass="10400">MTLTKLDTDEMNHWRGEGIHFLGISGIQVQLEKRANQRTKERTHESDQEKQVLAWLGYTVVLMIPSNRQKVTPTCSGTIQQKEEPFISLF</sequence>
<evidence type="ECO:0000313" key="2">
    <source>
        <dbReference type="Proteomes" id="UP000318571"/>
    </source>
</evidence>
<name>A0A553ND26_TIGCA</name>
<accession>A0A553ND26</accession>
<comment type="caution">
    <text evidence="1">The sequence shown here is derived from an EMBL/GenBank/DDBJ whole genome shotgun (WGS) entry which is preliminary data.</text>
</comment>
<organism evidence="1 2">
    <name type="scientific">Tigriopus californicus</name>
    <name type="common">Marine copepod</name>
    <dbReference type="NCBI Taxonomy" id="6832"/>
    <lineage>
        <taxon>Eukaryota</taxon>
        <taxon>Metazoa</taxon>
        <taxon>Ecdysozoa</taxon>
        <taxon>Arthropoda</taxon>
        <taxon>Crustacea</taxon>
        <taxon>Multicrustacea</taxon>
        <taxon>Hexanauplia</taxon>
        <taxon>Copepoda</taxon>
        <taxon>Harpacticoida</taxon>
        <taxon>Harpacticidae</taxon>
        <taxon>Tigriopus</taxon>
    </lineage>
</organism>
<dbReference type="Proteomes" id="UP000318571">
    <property type="component" value="Chromosome 10"/>
</dbReference>
<proteinExistence type="predicted"/>